<reference evidence="1" key="1">
    <citation type="journal article" date="2006" name="Nature">
        <title>Deciphering the evolution and metabolism of an anammox bacterium from a community genome.</title>
        <authorList>
            <person name="Strous M."/>
            <person name="Pelletier E."/>
            <person name="Mangenot S."/>
            <person name="Rattei T."/>
            <person name="Lehner A."/>
            <person name="Taylor M.W."/>
            <person name="Horn M."/>
            <person name="Daims H."/>
            <person name="Bartol-Mavel D."/>
            <person name="Wincker P."/>
            <person name="Barbe V."/>
            <person name="Fonknechten N."/>
            <person name="Vallenet D."/>
            <person name="Segurens B."/>
            <person name="Schenowitz-Truong C."/>
            <person name="Medigue C."/>
            <person name="Collingro A."/>
            <person name="Snel B."/>
            <person name="Dutilh B.E."/>
            <person name="OpDenCamp H.J.M."/>
            <person name="vanDerDrift C."/>
            <person name="Cirpus I."/>
            <person name="vanDePas-Schoonen K.T."/>
            <person name="Harhangi H.R."/>
            <person name="vanNiftrik L."/>
            <person name="Schmid M."/>
            <person name="Keltjens J."/>
            <person name="vanDeVossenberg J."/>
            <person name="Kartal B."/>
            <person name="Meier H."/>
            <person name="Frishman D."/>
            <person name="Huynen M.A."/>
            <person name="Mewes H."/>
            <person name="Weissenbach J."/>
            <person name="Jetten M.S.M."/>
            <person name="Wagner M."/>
            <person name="LePaslier D."/>
        </authorList>
    </citation>
    <scope>NUCLEOTIDE SEQUENCE</scope>
</reference>
<protein>
    <submittedName>
        <fullName evidence="1">Uncharacterized protein</fullName>
    </submittedName>
</protein>
<evidence type="ECO:0000313" key="2">
    <source>
        <dbReference type="EMBL" id="QII11824.1"/>
    </source>
</evidence>
<dbReference type="AlphaFoldDB" id="Q1Q3Y0"/>
<sequence length="70" mass="8222">MSSMVKRVKGIYIISMLVLYGQVSKPARTDKNRKPISSVSRIWVFLLLFKHQEFILFVRSVYVVNCLMKK</sequence>
<dbReference type="EMBL" id="CP049055">
    <property type="protein sequence ID" value="QII11824.1"/>
    <property type="molecule type" value="Genomic_DNA"/>
</dbReference>
<reference evidence="2 3" key="3">
    <citation type="submission" date="2020-02" db="EMBL/GenBank/DDBJ databases">
        <title>Newly sequenced genome of strain CSTR1 showed variability in Candidatus Kuenenia stuttgartiensis genomes.</title>
        <authorList>
            <person name="Ding C."/>
            <person name="Adrian L."/>
        </authorList>
    </citation>
    <scope>NUCLEOTIDE SEQUENCE [LARGE SCALE GENOMIC DNA]</scope>
    <source>
        <strain evidence="2 3">CSTR1</strain>
    </source>
</reference>
<dbReference type="Proteomes" id="UP000501926">
    <property type="component" value="Chromosome"/>
</dbReference>
<organism evidence="1">
    <name type="scientific">Kuenenia stuttgartiensis</name>
    <dbReference type="NCBI Taxonomy" id="174633"/>
    <lineage>
        <taxon>Bacteria</taxon>
        <taxon>Pseudomonadati</taxon>
        <taxon>Planctomycetota</taxon>
        <taxon>Candidatus Brocadiia</taxon>
        <taxon>Candidatus Brocadiales</taxon>
        <taxon>Candidatus Brocadiaceae</taxon>
        <taxon>Candidatus Kuenenia</taxon>
    </lineage>
</organism>
<proteinExistence type="predicted"/>
<dbReference type="EMBL" id="CT573071">
    <property type="protein sequence ID" value="CAJ74715.1"/>
    <property type="molecule type" value="Genomic_DNA"/>
</dbReference>
<accession>Q1Q3Y0</accession>
<evidence type="ECO:0000313" key="3">
    <source>
        <dbReference type="Proteomes" id="UP000501926"/>
    </source>
</evidence>
<name>Q1Q3Y0_KUEST</name>
<gene>
    <name evidence="2" type="ORF">KsCSTR_24450</name>
    <name evidence="1" type="ORF">kuste3952</name>
</gene>
<evidence type="ECO:0000313" key="1">
    <source>
        <dbReference type="EMBL" id="CAJ74715.1"/>
    </source>
</evidence>
<reference evidence="1" key="2">
    <citation type="submission" date="2006-01" db="EMBL/GenBank/DDBJ databases">
        <authorList>
            <person name="Genoscope"/>
        </authorList>
    </citation>
    <scope>NUCLEOTIDE SEQUENCE</scope>
</reference>